<reference evidence="5" key="1">
    <citation type="submission" date="2015-09" db="EMBL/GenBank/DDBJ databases">
        <title>Scylla olivacea transcriptome.</title>
        <authorList>
            <person name="Ikhwanuddin M."/>
        </authorList>
    </citation>
    <scope>NUCLEOTIDE SEQUENCE</scope>
</reference>
<feature type="coiled-coil region" evidence="2">
    <location>
        <begin position="23"/>
        <end position="237"/>
    </location>
</feature>
<evidence type="ECO:0000256" key="3">
    <source>
        <dbReference type="SAM" id="MobiDB-lite"/>
    </source>
</evidence>
<dbReference type="PANTHER" id="PTHR23157">
    <property type="entry name" value="GRIP AND COILED-COIL DOMAIN-CONTAINING PROTEIN 1"/>
    <property type="match status" value="1"/>
</dbReference>
<dbReference type="PROSITE" id="PS50913">
    <property type="entry name" value="GRIP"/>
    <property type="match status" value="1"/>
</dbReference>
<feature type="region of interest" description="Disordered" evidence="3">
    <location>
        <begin position="452"/>
        <end position="516"/>
    </location>
</feature>
<name>A0A0N7ZB62_SCYOL</name>
<accession>A0A0N7ZB62</accession>
<evidence type="ECO:0000256" key="1">
    <source>
        <dbReference type="ARBA" id="ARBA00023054"/>
    </source>
</evidence>
<dbReference type="Gene3D" id="1.10.220.60">
    <property type="entry name" value="GRIP domain"/>
    <property type="match status" value="1"/>
</dbReference>
<protein>
    <recommendedName>
        <fullName evidence="4">GRIP domain-containing protein</fullName>
    </recommendedName>
</protein>
<dbReference type="Pfam" id="PF01465">
    <property type="entry name" value="GRIP"/>
    <property type="match status" value="1"/>
</dbReference>
<feature type="coiled-coil region" evidence="2">
    <location>
        <begin position="266"/>
        <end position="447"/>
    </location>
</feature>
<evidence type="ECO:0000256" key="2">
    <source>
        <dbReference type="SAM" id="Coils"/>
    </source>
</evidence>
<sequence length="593" mass="66660">MQDNYDQLEGLNAQEGAKVKHMLLNANSELDQLREELTQKTEALAAMEARLGRLPGLEERVGTLSEEKTELETQVAGLGQKLRAAEARCRAVEESKEEEVRHLEGRVATLEQRHSQSGLQETDRIQALIKEREGVEHSLEEARQQLNNIKASWSTKITSLEDQIHHLNAKIAEDQTDLQAAEERITTLTSTIHSLKAEVKGLQEAKAEAERKLVGEVERLEEDVETLRWQLGQKEAREEELVGRLSAEEEKCRSCTAILQAKIETIATLEITVTELEGKVAETETSLTTTCEELQKAQVEKKRLQDSLARERGATEAAEKSRAEVEARLAVVSGEKERLSRNLDEYAERVETLEKSDVERKKERKEGAERMAELEARLEEVTRESQGLREQLDTSEADLVNKIEESEVVRTLRENVKGLEEELTESKQNLKIQRQRLADMKKTLQRELRLTPDTSDSAAPPPPPPQAPAPPPPAASSSAAIIDTSASYQPETQQQQQQWETRMAAGNGPTTGTNGNDNYCSINLTYLKHVIIKYLTSREYEAVHLTRAVATLLHMNPEEERLLRETLEWKMSWFGSKPNLGKGQGALTIPPSQ</sequence>
<dbReference type="AlphaFoldDB" id="A0A0N7ZB62"/>
<evidence type="ECO:0000313" key="5">
    <source>
        <dbReference type="EMBL" id="JAI60760.1"/>
    </source>
</evidence>
<dbReference type="Gene3D" id="1.20.5.340">
    <property type="match status" value="2"/>
</dbReference>
<feature type="compositionally biased region" description="Pro residues" evidence="3">
    <location>
        <begin position="459"/>
        <end position="474"/>
    </location>
</feature>
<proteinExistence type="predicted"/>
<dbReference type="PANTHER" id="PTHR23157:SF24">
    <property type="entry name" value="GOLGIN SUBFAMILY A MEMBER 1"/>
    <property type="match status" value="1"/>
</dbReference>
<organism evidence="5">
    <name type="scientific">Scylla olivacea</name>
    <name type="common">Orange mud crab</name>
    <name type="synonym">Cancer olivacea</name>
    <dbReference type="NCBI Taxonomy" id="85551"/>
    <lineage>
        <taxon>Eukaryota</taxon>
        <taxon>Metazoa</taxon>
        <taxon>Ecdysozoa</taxon>
        <taxon>Arthropoda</taxon>
        <taxon>Crustacea</taxon>
        <taxon>Multicrustacea</taxon>
        <taxon>Malacostraca</taxon>
        <taxon>Eumalacostraca</taxon>
        <taxon>Eucarida</taxon>
        <taxon>Decapoda</taxon>
        <taxon>Pleocyemata</taxon>
        <taxon>Brachyura</taxon>
        <taxon>Eubrachyura</taxon>
        <taxon>Portunoidea</taxon>
        <taxon>Portunidae</taxon>
        <taxon>Portuninae</taxon>
        <taxon>Scylla</taxon>
    </lineage>
</organism>
<feature type="domain" description="GRIP" evidence="4">
    <location>
        <begin position="517"/>
        <end position="566"/>
    </location>
</feature>
<dbReference type="Gene3D" id="1.20.58.70">
    <property type="match status" value="1"/>
</dbReference>
<dbReference type="InterPro" id="IPR051952">
    <property type="entry name" value="Golgi-autophagy_related"/>
</dbReference>
<dbReference type="EMBL" id="GDRN01088863">
    <property type="protein sequence ID" value="JAI60760.1"/>
    <property type="molecule type" value="Transcribed_RNA"/>
</dbReference>
<evidence type="ECO:0000259" key="4">
    <source>
        <dbReference type="PROSITE" id="PS50913"/>
    </source>
</evidence>
<feature type="compositionally biased region" description="Low complexity" evidence="3">
    <location>
        <begin position="506"/>
        <end position="516"/>
    </location>
</feature>
<dbReference type="SMART" id="SM00755">
    <property type="entry name" value="Grip"/>
    <property type="match status" value="1"/>
</dbReference>
<feature type="compositionally biased region" description="Low complexity" evidence="3">
    <location>
        <begin position="475"/>
        <end position="498"/>
    </location>
</feature>
<dbReference type="InterPro" id="IPR000237">
    <property type="entry name" value="GRIP_dom"/>
</dbReference>
<keyword evidence="1 2" id="KW-0175">Coiled coil</keyword>
<dbReference type="SUPFAM" id="SSF58100">
    <property type="entry name" value="Bacterial hemolysins"/>
    <property type="match status" value="1"/>
</dbReference>
<dbReference type="GO" id="GO:0005794">
    <property type="term" value="C:Golgi apparatus"/>
    <property type="evidence" value="ECO:0007669"/>
    <property type="project" value="TreeGrafter"/>
</dbReference>